<dbReference type="Proteomes" id="UP000594263">
    <property type="component" value="Unplaced"/>
</dbReference>
<feature type="repeat" description="PPR" evidence="3">
    <location>
        <begin position="199"/>
        <end position="233"/>
    </location>
</feature>
<feature type="repeat" description="PPR" evidence="3">
    <location>
        <begin position="164"/>
        <end position="198"/>
    </location>
</feature>
<proteinExistence type="inferred from homology"/>
<evidence type="ECO:0000256" key="2">
    <source>
        <dbReference type="ARBA" id="ARBA00022737"/>
    </source>
</evidence>
<accession>A0A7N0VGS8</accession>
<evidence type="ECO:0008006" key="6">
    <source>
        <dbReference type="Google" id="ProtNLM"/>
    </source>
</evidence>
<protein>
    <recommendedName>
        <fullName evidence="6">Pentatricopeptide repeat-containing protein</fullName>
    </recommendedName>
</protein>
<feature type="repeat" description="PPR" evidence="3">
    <location>
        <begin position="129"/>
        <end position="163"/>
    </location>
</feature>
<feature type="repeat" description="PPR" evidence="3">
    <location>
        <begin position="413"/>
        <end position="447"/>
    </location>
</feature>
<dbReference type="Pfam" id="PF12854">
    <property type="entry name" value="PPR_1"/>
    <property type="match status" value="1"/>
</dbReference>
<name>A0A7N0VGS8_KALFE</name>
<comment type="similarity">
    <text evidence="1">Belongs to the PPR family. P subfamily.</text>
</comment>
<dbReference type="PANTHER" id="PTHR46128">
    <property type="entry name" value="MITOCHONDRIAL GROUP I INTRON SPLICING FACTOR CCM1"/>
    <property type="match status" value="1"/>
</dbReference>
<feature type="repeat" description="PPR" evidence="3">
    <location>
        <begin position="271"/>
        <end position="305"/>
    </location>
</feature>
<dbReference type="Gramene" id="Kaladp0844s0015.1.v1.1">
    <property type="protein sequence ID" value="Kaladp0844s0015.1.v1.1.CDS.1"/>
    <property type="gene ID" value="Kaladp0844s0015.v1.1"/>
</dbReference>
<dbReference type="Gene3D" id="1.25.40.10">
    <property type="entry name" value="Tetratricopeptide repeat domain"/>
    <property type="match status" value="4"/>
</dbReference>
<reference evidence="4" key="1">
    <citation type="submission" date="2021-01" db="UniProtKB">
        <authorList>
            <consortium name="EnsemblPlants"/>
        </authorList>
    </citation>
    <scope>IDENTIFICATION</scope>
</reference>
<dbReference type="AlphaFoldDB" id="A0A7N0VGS8"/>
<dbReference type="PROSITE" id="PS51375">
    <property type="entry name" value="PPR"/>
    <property type="match status" value="7"/>
</dbReference>
<dbReference type="InterPro" id="IPR002885">
    <property type="entry name" value="PPR_rpt"/>
</dbReference>
<dbReference type="InterPro" id="IPR011990">
    <property type="entry name" value="TPR-like_helical_dom_sf"/>
</dbReference>
<dbReference type="Pfam" id="PF13041">
    <property type="entry name" value="PPR_2"/>
    <property type="match status" value="2"/>
</dbReference>
<evidence type="ECO:0000313" key="4">
    <source>
        <dbReference type="EnsemblPlants" id="Kaladp0844s0015.1.v1.1.CDS.1"/>
    </source>
</evidence>
<dbReference type="PANTHER" id="PTHR46128:SF211">
    <property type="entry name" value="PENTACOTRIPEPTIDE-REPEAT REGION OF PRORP DOMAIN-CONTAINING PROTEIN"/>
    <property type="match status" value="1"/>
</dbReference>
<dbReference type="OMA" id="FFIWAGT"/>
<dbReference type="Pfam" id="PF01535">
    <property type="entry name" value="PPR"/>
    <property type="match status" value="2"/>
</dbReference>
<feature type="repeat" description="PPR" evidence="3">
    <location>
        <begin position="341"/>
        <end position="375"/>
    </location>
</feature>
<dbReference type="EnsemblPlants" id="Kaladp0844s0015.1.v1.1">
    <property type="protein sequence ID" value="Kaladp0844s0015.1.v1.1.CDS.1"/>
    <property type="gene ID" value="Kaladp0844s0015.v1.1"/>
</dbReference>
<keyword evidence="2" id="KW-0677">Repeat</keyword>
<evidence type="ECO:0000256" key="3">
    <source>
        <dbReference type="PROSITE-ProRule" id="PRU00708"/>
    </source>
</evidence>
<organism evidence="4 5">
    <name type="scientific">Kalanchoe fedtschenkoi</name>
    <name type="common">Lavender scallops</name>
    <name type="synonym">South American air plant</name>
    <dbReference type="NCBI Taxonomy" id="63787"/>
    <lineage>
        <taxon>Eukaryota</taxon>
        <taxon>Viridiplantae</taxon>
        <taxon>Streptophyta</taxon>
        <taxon>Embryophyta</taxon>
        <taxon>Tracheophyta</taxon>
        <taxon>Spermatophyta</taxon>
        <taxon>Magnoliopsida</taxon>
        <taxon>eudicotyledons</taxon>
        <taxon>Gunneridae</taxon>
        <taxon>Pentapetalae</taxon>
        <taxon>Saxifragales</taxon>
        <taxon>Crassulaceae</taxon>
        <taxon>Kalanchoe</taxon>
    </lineage>
</organism>
<keyword evidence="5" id="KW-1185">Reference proteome</keyword>
<evidence type="ECO:0000313" key="5">
    <source>
        <dbReference type="Proteomes" id="UP000594263"/>
    </source>
</evidence>
<sequence>MPLQLRSRFISLTIRHAFAASRTASSLTSSTAAKTYYAQLYKKDGNLEISLSRLGSKLDASCVIEVLNRCSPDHSLLGLRFFVWAGLRSDYRHSPYIYTKAGKVLKMKDNPQVIHDVLEAYKREGCAVGVRTFRVVLNLCKETKLADESFWVLRKMVDFGCHPDTVMYNVVLRLFCEVGRLDEVGELVEEMDTVGICPDMITYSLMIKAYCDAERIEDACGLFKVMKERGCRPNVAAYSQLLDGVCKYGSLKRALELLEGMENEDGDCKPNVMTYTSVIQAFCERGRSVEALTILDRMVSFGCPPNRVTAIVFNKRFCEEGLLEQAYKVTERIIDVGTASARECFSSLVVSLLQAGHVEEAEKEFRRMLSAGLKPDGLACSVMVKQMCLEDRELDSFDLLQDIDKIELPSTIDSDICCGLLGRLCQKNHVEEAAELAKLMIEKGVQPKGLLTDGTMERLKKFGYSDLVTQLTSLGKPENCGSAV</sequence>
<feature type="repeat" description="PPR" evidence="3">
    <location>
        <begin position="234"/>
        <end position="264"/>
    </location>
</feature>
<dbReference type="InterPro" id="IPR050872">
    <property type="entry name" value="PPR_P_subfamily"/>
</dbReference>
<evidence type="ECO:0000256" key="1">
    <source>
        <dbReference type="ARBA" id="ARBA00007626"/>
    </source>
</evidence>
<dbReference type="NCBIfam" id="TIGR00756">
    <property type="entry name" value="PPR"/>
    <property type="match status" value="4"/>
</dbReference>